<keyword evidence="3" id="KW-1185">Reference proteome</keyword>
<proteinExistence type="predicted"/>
<evidence type="ECO:0000313" key="2">
    <source>
        <dbReference type="EMBL" id="VDN43791.1"/>
    </source>
</evidence>
<name>A0A3P7PLK8_DIBLA</name>
<dbReference type="AlphaFoldDB" id="A0A3P7PLK8"/>
<feature type="non-terminal residue" evidence="2">
    <location>
        <position position="1"/>
    </location>
</feature>
<dbReference type="Proteomes" id="UP000281553">
    <property type="component" value="Unassembled WGS sequence"/>
</dbReference>
<gene>
    <name evidence="2" type="ORF">DILT_LOCUS19184</name>
</gene>
<sequence length="95" mass="9467">ASHSNSAVFPTRAPSASSALVNSSSSSASSSLLRRLSDTTDGSDHQRTRGALSPYDLAVAGVGQSQKDASKKDATNTAIAAALTGGEGGRGSQFV</sequence>
<protein>
    <submittedName>
        <fullName evidence="2">Uncharacterized protein</fullName>
    </submittedName>
</protein>
<feature type="region of interest" description="Disordered" evidence="1">
    <location>
        <begin position="1"/>
        <end position="56"/>
    </location>
</feature>
<feature type="compositionally biased region" description="Basic and acidic residues" evidence="1">
    <location>
        <begin position="35"/>
        <end position="47"/>
    </location>
</feature>
<evidence type="ECO:0000313" key="3">
    <source>
        <dbReference type="Proteomes" id="UP000281553"/>
    </source>
</evidence>
<accession>A0A3P7PLK8</accession>
<reference evidence="2 3" key="1">
    <citation type="submission" date="2018-11" db="EMBL/GenBank/DDBJ databases">
        <authorList>
            <consortium name="Pathogen Informatics"/>
        </authorList>
    </citation>
    <scope>NUCLEOTIDE SEQUENCE [LARGE SCALE GENOMIC DNA]</scope>
</reference>
<dbReference type="EMBL" id="UYRU01109140">
    <property type="protein sequence ID" value="VDN43791.1"/>
    <property type="molecule type" value="Genomic_DNA"/>
</dbReference>
<organism evidence="2 3">
    <name type="scientific">Dibothriocephalus latus</name>
    <name type="common">Fish tapeworm</name>
    <name type="synonym">Diphyllobothrium latum</name>
    <dbReference type="NCBI Taxonomy" id="60516"/>
    <lineage>
        <taxon>Eukaryota</taxon>
        <taxon>Metazoa</taxon>
        <taxon>Spiralia</taxon>
        <taxon>Lophotrochozoa</taxon>
        <taxon>Platyhelminthes</taxon>
        <taxon>Cestoda</taxon>
        <taxon>Eucestoda</taxon>
        <taxon>Diphyllobothriidea</taxon>
        <taxon>Diphyllobothriidae</taxon>
        <taxon>Dibothriocephalus</taxon>
    </lineage>
</organism>
<feature type="compositionally biased region" description="Low complexity" evidence="1">
    <location>
        <begin position="13"/>
        <end position="34"/>
    </location>
</feature>
<evidence type="ECO:0000256" key="1">
    <source>
        <dbReference type="SAM" id="MobiDB-lite"/>
    </source>
</evidence>